<keyword evidence="5" id="KW-1185">Reference proteome</keyword>
<accession>A0ABD0L717</accession>
<protein>
    <recommendedName>
        <fullName evidence="6">Ig-like domain-containing protein</fullName>
    </recommendedName>
</protein>
<reference evidence="4 5" key="1">
    <citation type="journal article" date="2023" name="Sci. Data">
        <title>Genome assembly of the Korean intertidal mud-creeper Batillaria attramentaria.</title>
        <authorList>
            <person name="Patra A.K."/>
            <person name="Ho P.T."/>
            <person name="Jun S."/>
            <person name="Lee S.J."/>
            <person name="Kim Y."/>
            <person name="Won Y.J."/>
        </authorList>
    </citation>
    <scope>NUCLEOTIDE SEQUENCE [LARGE SCALE GENOMIC DNA]</scope>
    <source>
        <strain evidence="4">Wonlab-2016</strain>
    </source>
</reference>
<evidence type="ECO:0000313" key="4">
    <source>
        <dbReference type="EMBL" id="KAK7495389.1"/>
    </source>
</evidence>
<sequence>MRCAAALALCVILKFTPACFQAHKSTCQAEAAWKGDPAEVICTFNEDLAETKTDFGIHRYDLNMTVENFNTENVDVVLDCYWRDSENFTCDVDDGYQWDGNMGSRITLNIPVASWRYVGRYVCQFRSSEPRSLKPCVFVLKVDKNSASDRTSISLVTGLGAGVGAALVAVLCLVIAVSRLFVYFHRRVRNLEKARQKQNEHQDESLTSPQEEVSPDKKTANHDRIYEILHSFEELVLPKRSREKCTTQTDPESAQDLLPVAAEARTEPEKLPHKKKTDPLQAIIRSWEDMRPDKRKMLEKQTANTKL</sequence>
<evidence type="ECO:0000313" key="5">
    <source>
        <dbReference type="Proteomes" id="UP001519460"/>
    </source>
</evidence>
<evidence type="ECO:0000256" key="1">
    <source>
        <dbReference type="SAM" id="MobiDB-lite"/>
    </source>
</evidence>
<feature type="region of interest" description="Disordered" evidence="1">
    <location>
        <begin position="194"/>
        <end position="219"/>
    </location>
</feature>
<feature type="transmembrane region" description="Helical" evidence="2">
    <location>
        <begin position="155"/>
        <end position="182"/>
    </location>
</feature>
<evidence type="ECO:0000256" key="3">
    <source>
        <dbReference type="SAM" id="SignalP"/>
    </source>
</evidence>
<feature type="compositionally biased region" description="Basic and acidic residues" evidence="1">
    <location>
        <begin position="194"/>
        <end position="204"/>
    </location>
</feature>
<dbReference type="EMBL" id="JACVVK020000075">
    <property type="protein sequence ID" value="KAK7495389.1"/>
    <property type="molecule type" value="Genomic_DNA"/>
</dbReference>
<proteinExistence type="predicted"/>
<dbReference type="AlphaFoldDB" id="A0ABD0L717"/>
<name>A0ABD0L717_9CAEN</name>
<keyword evidence="2" id="KW-0812">Transmembrane</keyword>
<feature type="signal peptide" evidence="3">
    <location>
        <begin position="1"/>
        <end position="18"/>
    </location>
</feature>
<evidence type="ECO:0000256" key="2">
    <source>
        <dbReference type="SAM" id="Phobius"/>
    </source>
</evidence>
<feature type="chain" id="PRO_5044759896" description="Ig-like domain-containing protein" evidence="3">
    <location>
        <begin position="19"/>
        <end position="307"/>
    </location>
</feature>
<gene>
    <name evidence="4" type="ORF">BaRGS_00013328</name>
</gene>
<keyword evidence="2" id="KW-0472">Membrane</keyword>
<keyword evidence="2" id="KW-1133">Transmembrane helix</keyword>
<keyword evidence="3" id="KW-0732">Signal</keyword>
<organism evidence="4 5">
    <name type="scientific">Batillaria attramentaria</name>
    <dbReference type="NCBI Taxonomy" id="370345"/>
    <lineage>
        <taxon>Eukaryota</taxon>
        <taxon>Metazoa</taxon>
        <taxon>Spiralia</taxon>
        <taxon>Lophotrochozoa</taxon>
        <taxon>Mollusca</taxon>
        <taxon>Gastropoda</taxon>
        <taxon>Caenogastropoda</taxon>
        <taxon>Sorbeoconcha</taxon>
        <taxon>Cerithioidea</taxon>
        <taxon>Batillariidae</taxon>
        <taxon>Batillaria</taxon>
    </lineage>
</organism>
<evidence type="ECO:0008006" key="6">
    <source>
        <dbReference type="Google" id="ProtNLM"/>
    </source>
</evidence>
<dbReference type="Proteomes" id="UP001519460">
    <property type="component" value="Unassembled WGS sequence"/>
</dbReference>
<comment type="caution">
    <text evidence="4">The sequence shown here is derived from an EMBL/GenBank/DDBJ whole genome shotgun (WGS) entry which is preliminary data.</text>
</comment>